<protein>
    <submittedName>
        <fullName evidence="1">Uncharacterized protein</fullName>
    </submittedName>
</protein>
<dbReference type="Proteomes" id="UP001060085">
    <property type="component" value="Linkage Group LG04"/>
</dbReference>
<keyword evidence="2" id="KW-1185">Reference proteome</keyword>
<proteinExistence type="predicted"/>
<accession>A0ACC0B6B0</accession>
<gene>
    <name evidence="1" type="ORF">M9H77_18028</name>
</gene>
<sequence length="118" mass="13209">MKKNKKKSKKEAEDQAQTQCCTLRSFLPPPVAGPKPLQQLGKSAWKLHLVGVAVPGYCRLTDWMTSTILAMSEPSSRNWNNNNQNSFIISSSRRESYIPEMAKLNNSLKMVADDKVGL</sequence>
<comment type="caution">
    <text evidence="1">The sequence shown here is derived from an EMBL/GenBank/DDBJ whole genome shotgun (WGS) entry which is preliminary data.</text>
</comment>
<name>A0ACC0B6B0_CATRO</name>
<organism evidence="1 2">
    <name type="scientific">Catharanthus roseus</name>
    <name type="common">Madagascar periwinkle</name>
    <name type="synonym">Vinca rosea</name>
    <dbReference type="NCBI Taxonomy" id="4058"/>
    <lineage>
        <taxon>Eukaryota</taxon>
        <taxon>Viridiplantae</taxon>
        <taxon>Streptophyta</taxon>
        <taxon>Embryophyta</taxon>
        <taxon>Tracheophyta</taxon>
        <taxon>Spermatophyta</taxon>
        <taxon>Magnoliopsida</taxon>
        <taxon>eudicotyledons</taxon>
        <taxon>Gunneridae</taxon>
        <taxon>Pentapetalae</taxon>
        <taxon>asterids</taxon>
        <taxon>lamiids</taxon>
        <taxon>Gentianales</taxon>
        <taxon>Apocynaceae</taxon>
        <taxon>Rauvolfioideae</taxon>
        <taxon>Vinceae</taxon>
        <taxon>Catharanthinae</taxon>
        <taxon>Catharanthus</taxon>
    </lineage>
</organism>
<reference evidence="2" key="1">
    <citation type="journal article" date="2023" name="Nat. Plants">
        <title>Single-cell RNA sequencing provides a high-resolution roadmap for understanding the multicellular compartmentation of specialized metabolism.</title>
        <authorList>
            <person name="Sun S."/>
            <person name="Shen X."/>
            <person name="Li Y."/>
            <person name="Li Y."/>
            <person name="Wang S."/>
            <person name="Li R."/>
            <person name="Zhang H."/>
            <person name="Shen G."/>
            <person name="Guo B."/>
            <person name="Wei J."/>
            <person name="Xu J."/>
            <person name="St-Pierre B."/>
            <person name="Chen S."/>
            <person name="Sun C."/>
        </authorList>
    </citation>
    <scope>NUCLEOTIDE SEQUENCE [LARGE SCALE GENOMIC DNA]</scope>
</reference>
<evidence type="ECO:0000313" key="2">
    <source>
        <dbReference type="Proteomes" id="UP001060085"/>
    </source>
</evidence>
<evidence type="ECO:0000313" key="1">
    <source>
        <dbReference type="EMBL" id="KAI5668175.1"/>
    </source>
</evidence>
<dbReference type="EMBL" id="CM044704">
    <property type="protein sequence ID" value="KAI5668175.1"/>
    <property type="molecule type" value="Genomic_DNA"/>
</dbReference>